<gene>
    <name evidence="1" type="ORF">Lqui_2122</name>
</gene>
<dbReference type="STRING" id="45073.Lqui_2122"/>
<accession>A0A0W0XUN6</accession>
<dbReference type="PIRSF" id="PIRSF018634">
    <property type="entry name" value="UCP018634"/>
    <property type="match status" value="1"/>
</dbReference>
<evidence type="ECO:0000313" key="1">
    <source>
        <dbReference type="EMBL" id="KTD48080.1"/>
    </source>
</evidence>
<protein>
    <recommendedName>
        <fullName evidence="3">Addiction module toxin RelE</fullName>
    </recommendedName>
</protein>
<keyword evidence="2" id="KW-1185">Reference proteome</keyword>
<organism evidence="1 2">
    <name type="scientific">Legionella quinlivanii</name>
    <dbReference type="NCBI Taxonomy" id="45073"/>
    <lineage>
        <taxon>Bacteria</taxon>
        <taxon>Pseudomonadati</taxon>
        <taxon>Pseudomonadota</taxon>
        <taxon>Gammaproteobacteria</taxon>
        <taxon>Legionellales</taxon>
        <taxon>Legionellaceae</taxon>
        <taxon>Legionella</taxon>
    </lineage>
</organism>
<evidence type="ECO:0008006" key="3">
    <source>
        <dbReference type="Google" id="ProtNLM"/>
    </source>
</evidence>
<dbReference type="PATRIC" id="fig|45073.5.peg.2238"/>
<dbReference type="EMBL" id="LNYS01000016">
    <property type="protein sequence ID" value="KTD48080.1"/>
    <property type="molecule type" value="Genomic_DNA"/>
</dbReference>
<dbReference type="RefSeq" id="WP_058508218.1">
    <property type="nucleotide sequence ID" value="NZ_CAAAIK010000043.1"/>
</dbReference>
<dbReference type="OrthoDB" id="8607264at2"/>
<name>A0A0W0XUN6_9GAMM</name>
<evidence type="ECO:0000313" key="2">
    <source>
        <dbReference type="Proteomes" id="UP000054618"/>
    </source>
</evidence>
<proteinExistence type="predicted"/>
<dbReference type="Proteomes" id="UP000054618">
    <property type="component" value="Unassembled WGS sequence"/>
</dbReference>
<dbReference type="Pfam" id="PF06296">
    <property type="entry name" value="RelE"/>
    <property type="match status" value="1"/>
</dbReference>
<comment type="caution">
    <text evidence="1">The sequence shown here is derived from an EMBL/GenBank/DDBJ whole genome shotgun (WGS) entry which is preliminary data.</text>
</comment>
<dbReference type="InterPro" id="IPR009387">
    <property type="entry name" value="HigB-2"/>
</dbReference>
<sequence length="123" mass="13881">MRIIKTKTFCKWAMKNEISDKRLLIAAQEIANDIYEANYGGGIIKKRVANKGRGKSGSTRTIVAFKKGKNCYFIFGFEKNMKDNISTNEERALKIFAKSLFAYSDKEIAGLLDSGSLLEVRDE</sequence>
<reference evidence="1 2" key="1">
    <citation type="submission" date="2015-11" db="EMBL/GenBank/DDBJ databases">
        <title>Genomic analysis of 38 Legionella species identifies large and diverse effector repertoires.</title>
        <authorList>
            <person name="Burstein D."/>
            <person name="Amaro F."/>
            <person name="Zusman T."/>
            <person name="Lifshitz Z."/>
            <person name="Cohen O."/>
            <person name="Gilbert J.A."/>
            <person name="Pupko T."/>
            <person name="Shuman H.A."/>
            <person name="Segal G."/>
        </authorList>
    </citation>
    <scope>NUCLEOTIDE SEQUENCE [LARGE SCALE GENOMIC DNA]</scope>
    <source>
        <strain evidence="1 2">CDC#1442-AUS-E</strain>
    </source>
</reference>
<dbReference type="AlphaFoldDB" id="A0A0W0XUN6"/>